<comment type="similarity">
    <text evidence="2 9">Belongs to the uroporphyrinogen-III synthase family.</text>
</comment>
<evidence type="ECO:0000256" key="1">
    <source>
        <dbReference type="ARBA" id="ARBA00004772"/>
    </source>
</evidence>
<dbReference type="InterPro" id="IPR003754">
    <property type="entry name" value="4pyrrol_synth_uPrphyn_synth"/>
</dbReference>
<evidence type="ECO:0000256" key="9">
    <source>
        <dbReference type="RuleBase" id="RU366031"/>
    </source>
</evidence>
<protein>
    <recommendedName>
        <fullName evidence="7 9">Uroporphyrinogen-III synthase</fullName>
        <ecNumber evidence="3 9">4.2.1.75</ecNumber>
    </recommendedName>
</protein>
<dbReference type="PANTHER" id="PTHR38042">
    <property type="entry name" value="UROPORPHYRINOGEN-III SYNTHASE, CHLOROPLASTIC"/>
    <property type="match status" value="1"/>
</dbReference>
<dbReference type="UniPathway" id="UPA00251">
    <property type="reaction ID" value="UER00320"/>
</dbReference>
<dbReference type="InterPro" id="IPR036108">
    <property type="entry name" value="4pyrrol_syn_uPrphyn_synt_sf"/>
</dbReference>
<comment type="caution">
    <text evidence="11">The sequence shown here is derived from an EMBL/GenBank/DDBJ whole genome shotgun (WGS) entry which is preliminary data.</text>
</comment>
<evidence type="ECO:0000256" key="7">
    <source>
        <dbReference type="ARBA" id="ARBA00040167"/>
    </source>
</evidence>
<keyword evidence="4 9" id="KW-0456">Lyase</keyword>
<dbReference type="EC" id="4.2.1.75" evidence="3 9"/>
<keyword evidence="5 9" id="KW-0627">Porphyrin biosynthesis</keyword>
<evidence type="ECO:0000256" key="4">
    <source>
        <dbReference type="ARBA" id="ARBA00023239"/>
    </source>
</evidence>
<proteinExistence type="inferred from homology"/>
<evidence type="ECO:0000256" key="5">
    <source>
        <dbReference type="ARBA" id="ARBA00023244"/>
    </source>
</evidence>
<evidence type="ECO:0000259" key="10">
    <source>
        <dbReference type="Pfam" id="PF02602"/>
    </source>
</evidence>
<evidence type="ECO:0000256" key="3">
    <source>
        <dbReference type="ARBA" id="ARBA00013109"/>
    </source>
</evidence>
<evidence type="ECO:0000313" key="11">
    <source>
        <dbReference type="EMBL" id="OOR83676.1"/>
    </source>
</evidence>
<dbReference type="GO" id="GO:0006780">
    <property type="term" value="P:uroporphyrinogen III biosynthetic process"/>
    <property type="evidence" value="ECO:0007669"/>
    <property type="project" value="UniProtKB-UniRule"/>
</dbReference>
<accession>A0A1S9ZJQ3</accession>
<comment type="catalytic activity">
    <reaction evidence="8 9">
        <text>hydroxymethylbilane = uroporphyrinogen III + H2O</text>
        <dbReference type="Rhea" id="RHEA:18965"/>
        <dbReference type="ChEBI" id="CHEBI:15377"/>
        <dbReference type="ChEBI" id="CHEBI:57308"/>
        <dbReference type="ChEBI" id="CHEBI:57845"/>
        <dbReference type="EC" id="4.2.1.75"/>
    </reaction>
</comment>
<dbReference type="Pfam" id="PF02602">
    <property type="entry name" value="HEM4"/>
    <property type="match status" value="1"/>
</dbReference>
<dbReference type="Proteomes" id="UP000190322">
    <property type="component" value="Unassembled WGS sequence"/>
</dbReference>
<sequence>MMPTLLINTRPKHRGQAIRQMTDMTVIDLPLLDIETLPMTQAEVSMMHAWLDHHYDALVVTSVESARRALEYLDDLHGGRDWQQTLPDAPIVAVGSATAKVLTDRGISVILPKIANNEGMLAMAEIQALTSGSRLLIWRGVGGRKLLNDTLTARGVKIDVIRWYERFIPADLVENFQQNLTIINETADIFVIISSEMAYQAWRGLSHHRRYRYLALGERLKNIIHAHEPDAMVDELVTLEPDEIRQVIHQHSLA</sequence>
<dbReference type="Gene3D" id="3.40.50.10090">
    <property type="match status" value="2"/>
</dbReference>
<comment type="function">
    <text evidence="6 9">Catalyzes cyclization of the linear tetrapyrrole, hydroxymethylbilane, to the macrocyclic uroporphyrinogen III.</text>
</comment>
<dbReference type="GO" id="GO:0004852">
    <property type="term" value="F:uroporphyrinogen-III synthase activity"/>
    <property type="evidence" value="ECO:0007669"/>
    <property type="project" value="UniProtKB-UniRule"/>
</dbReference>
<evidence type="ECO:0000256" key="8">
    <source>
        <dbReference type="ARBA" id="ARBA00048617"/>
    </source>
</evidence>
<gene>
    <name evidence="11" type="ORF">B0180_06110</name>
</gene>
<dbReference type="CDD" id="cd06578">
    <property type="entry name" value="HemD"/>
    <property type="match status" value="1"/>
</dbReference>
<feature type="domain" description="Tetrapyrrole biosynthesis uroporphyrinogen III synthase" evidence="10">
    <location>
        <begin position="24"/>
        <end position="220"/>
    </location>
</feature>
<evidence type="ECO:0000256" key="2">
    <source>
        <dbReference type="ARBA" id="ARBA00008133"/>
    </source>
</evidence>
<organism evidence="11 12">
    <name type="scientific">Moraxella canis</name>
    <dbReference type="NCBI Taxonomy" id="90239"/>
    <lineage>
        <taxon>Bacteria</taxon>
        <taxon>Pseudomonadati</taxon>
        <taxon>Pseudomonadota</taxon>
        <taxon>Gammaproteobacteria</taxon>
        <taxon>Moraxellales</taxon>
        <taxon>Moraxellaceae</taxon>
        <taxon>Moraxella</taxon>
    </lineage>
</organism>
<dbReference type="GO" id="GO:0006782">
    <property type="term" value="P:protoporphyrinogen IX biosynthetic process"/>
    <property type="evidence" value="ECO:0007669"/>
    <property type="project" value="UniProtKB-UniRule"/>
</dbReference>
<reference evidence="11 12" key="1">
    <citation type="submission" date="2017-02" db="EMBL/GenBank/DDBJ databases">
        <title>Draft genome sequence of Moraxella canis CCUG 8415A type strain.</title>
        <authorList>
            <person name="Engstrom-Jakobsson H."/>
            <person name="Salva-Serra F."/>
            <person name="Thorell K."/>
            <person name="Gonzales-Siles L."/>
            <person name="Karlsson R."/>
            <person name="Boulund F."/>
            <person name="Engstrand L."/>
            <person name="Moore E."/>
        </authorList>
    </citation>
    <scope>NUCLEOTIDE SEQUENCE [LARGE SCALE GENOMIC DNA]</scope>
    <source>
        <strain evidence="11 12">CCUG 8415A</strain>
    </source>
</reference>
<dbReference type="AlphaFoldDB" id="A0A1S9ZJQ3"/>
<comment type="pathway">
    <text evidence="1 9">Porphyrin-containing compound metabolism; protoporphyrin-IX biosynthesis; coproporphyrinogen-III from 5-aminolevulinate: step 3/4.</text>
</comment>
<dbReference type="SUPFAM" id="SSF69618">
    <property type="entry name" value="HemD-like"/>
    <property type="match status" value="1"/>
</dbReference>
<dbReference type="EMBL" id="MUXT01000007">
    <property type="protein sequence ID" value="OOR83676.1"/>
    <property type="molecule type" value="Genomic_DNA"/>
</dbReference>
<evidence type="ECO:0000313" key="12">
    <source>
        <dbReference type="Proteomes" id="UP000190322"/>
    </source>
</evidence>
<name>A0A1S9ZJQ3_9GAMM</name>
<dbReference type="InterPro" id="IPR039793">
    <property type="entry name" value="UROS/Hem4"/>
</dbReference>
<dbReference type="PANTHER" id="PTHR38042:SF1">
    <property type="entry name" value="UROPORPHYRINOGEN-III SYNTHASE, CHLOROPLASTIC"/>
    <property type="match status" value="1"/>
</dbReference>
<evidence type="ECO:0000256" key="6">
    <source>
        <dbReference type="ARBA" id="ARBA00037589"/>
    </source>
</evidence>
<dbReference type="RefSeq" id="WP_078256132.1">
    <property type="nucleotide sequence ID" value="NZ_MUXT01000007.1"/>
</dbReference>